<dbReference type="GO" id="GO:0009055">
    <property type="term" value="F:electron transfer activity"/>
    <property type="evidence" value="ECO:0007669"/>
    <property type="project" value="InterPro"/>
</dbReference>
<organism evidence="2 3">
    <name type="scientific">Thermosipho japonicus</name>
    <dbReference type="NCBI Taxonomy" id="90323"/>
    <lineage>
        <taxon>Bacteria</taxon>
        <taxon>Thermotogati</taxon>
        <taxon>Thermotogota</taxon>
        <taxon>Thermotogae</taxon>
        <taxon>Thermotogales</taxon>
        <taxon>Fervidobacteriaceae</taxon>
        <taxon>Thermosipho</taxon>
    </lineage>
</organism>
<dbReference type="EMBL" id="JACHEX010000002">
    <property type="protein sequence ID" value="MBB6062669.1"/>
    <property type="molecule type" value="Genomic_DNA"/>
</dbReference>
<gene>
    <name evidence="2" type="ORF">HNP65_001107</name>
</gene>
<dbReference type="InterPro" id="IPR033948">
    <property type="entry name" value="ETF_beta_N"/>
</dbReference>
<accession>A0A841GSE0</accession>
<dbReference type="SMART" id="SM00893">
    <property type="entry name" value="ETF"/>
    <property type="match status" value="1"/>
</dbReference>
<evidence type="ECO:0000259" key="1">
    <source>
        <dbReference type="SMART" id="SM00893"/>
    </source>
</evidence>
<protein>
    <submittedName>
        <fullName evidence="2">Electron transfer flavoprotein beta subunit</fullName>
    </submittedName>
</protein>
<name>A0A841GSE0_9BACT</name>
<keyword evidence="3" id="KW-1185">Reference proteome</keyword>
<dbReference type="PANTHER" id="PTHR21294">
    <property type="entry name" value="ELECTRON TRANSFER FLAVOPROTEIN BETA-SUBUNIT"/>
    <property type="match status" value="1"/>
</dbReference>
<dbReference type="InterPro" id="IPR014730">
    <property type="entry name" value="ETF_a/b_N"/>
</dbReference>
<dbReference type="Proteomes" id="UP000555828">
    <property type="component" value="Unassembled WGS sequence"/>
</dbReference>
<dbReference type="CDD" id="cd01714">
    <property type="entry name" value="ETF_beta"/>
    <property type="match status" value="1"/>
</dbReference>
<dbReference type="PANTHER" id="PTHR21294:SF17">
    <property type="entry name" value="PROTEIN FIXA"/>
    <property type="match status" value="1"/>
</dbReference>
<dbReference type="InterPro" id="IPR012255">
    <property type="entry name" value="ETF_b"/>
</dbReference>
<proteinExistence type="predicted"/>
<dbReference type="SUPFAM" id="SSF52402">
    <property type="entry name" value="Adenine nucleotide alpha hydrolases-like"/>
    <property type="match status" value="1"/>
</dbReference>
<dbReference type="RefSeq" id="WP_184619311.1">
    <property type="nucleotide sequence ID" value="NZ_JACHEX010000002.1"/>
</dbReference>
<comment type="caution">
    <text evidence="2">The sequence shown here is derived from an EMBL/GenBank/DDBJ whole genome shotgun (WGS) entry which is preliminary data.</text>
</comment>
<dbReference type="PIRSF" id="PIRSF000090">
    <property type="entry name" value="Beta-ETF"/>
    <property type="match status" value="1"/>
</dbReference>
<dbReference type="AlphaFoldDB" id="A0A841GSE0"/>
<sequence length="260" mass="28861">MDIVVCIKQVPDTTELKIDPITGTLIRKGVPSIMNYDDKAALEEALKLKDQIGAKVTAISMGPEQAKEVLEEALAMGADDAILISDKVFSGSDTWATSNVLSEAIKKIGFDVIFTGRQAIDGDTAQVGPQIAQKLGIPQVTYVRKLTYKGGKFLIEREMDDYIEIVEAKTPVLFSVVKEANNPRYLDVRRLVDICKRDPIQVWNNNDLKIDESIIGLKGSPTKVKKTFTPVFEKETKIIEGSTDEKVQTLIKELKEKHLI</sequence>
<evidence type="ECO:0000313" key="3">
    <source>
        <dbReference type="Proteomes" id="UP000555828"/>
    </source>
</evidence>
<reference evidence="2 3" key="1">
    <citation type="submission" date="2020-08" db="EMBL/GenBank/DDBJ databases">
        <title>Genomic Encyclopedia of Type Strains, Phase IV (KMG-IV): sequencing the most valuable type-strain genomes for metagenomic binning, comparative biology and taxonomic classification.</title>
        <authorList>
            <person name="Goeker M."/>
        </authorList>
    </citation>
    <scope>NUCLEOTIDE SEQUENCE [LARGE SCALE GENOMIC DNA]</scope>
    <source>
        <strain evidence="2 3">DSM 13481</strain>
    </source>
</reference>
<dbReference type="Pfam" id="PF01012">
    <property type="entry name" value="ETF"/>
    <property type="match status" value="1"/>
</dbReference>
<evidence type="ECO:0000313" key="2">
    <source>
        <dbReference type="EMBL" id="MBB6062669.1"/>
    </source>
</evidence>
<dbReference type="Gene3D" id="3.40.50.620">
    <property type="entry name" value="HUPs"/>
    <property type="match status" value="1"/>
</dbReference>
<feature type="domain" description="Electron transfer flavoprotein alpha/beta-subunit N-terminal" evidence="1">
    <location>
        <begin position="22"/>
        <end position="212"/>
    </location>
</feature>
<dbReference type="InterPro" id="IPR014729">
    <property type="entry name" value="Rossmann-like_a/b/a_fold"/>
</dbReference>